<protein>
    <submittedName>
        <fullName evidence="2">Uncharacterized protein</fullName>
    </submittedName>
</protein>
<accession>A0A242MS23</accession>
<name>A0A242MS23_CABSO</name>
<dbReference type="EMBL" id="NBTY01000090">
    <property type="protein sequence ID" value="OTP74146.1"/>
    <property type="molecule type" value="Genomic_DNA"/>
</dbReference>
<dbReference type="AlphaFoldDB" id="A0A242MS23"/>
<evidence type="ECO:0000313" key="1">
    <source>
        <dbReference type="EMBL" id="OTP70436.1"/>
    </source>
</evidence>
<dbReference type="RefSeq" id="WP_144022149.1">
    <property type="nucleotide sequence ID" value="NZ_NBTY01000090.1"/>
</dbReference>
<gene>
    <name evidence="2" type="ORF">PAMC26510_17310</name>
    <name evidence="1" type="ORF">PAMC26510_25550</name>
</gene>
<dbReference type="EMBL" id="NBTY01000139">
    <property type="protein sequence ID" value="OTP70436.1"/>
    <property type="molecule type" value="Genomic_DNA"/>
</dbReference>
<organism evidence="2 3">
    <name type="scientific">Caballeronia sordidicola</name>
    <name type="common">Burkholderia sordidicola</name>
    <dbReference type="NCBI Taxonomy" id="196367"/>
    <lineage>
        <taxon>Bacteria</taxon>
        <taxon>Pseudomonadati</taxon>
        <taxon>Pseudomonadota</taxon>
        <taxon>Betaproteobacteria</taxon>
        <taxon>Burkholderiales</taxon>
        <taxon>Burkholderiaceae</taxon>
        <taxon>Caballeronia</taxon>
    </lineage>
</organism>
<comment type="caution">
    <text evidence="2">The sequence shown here is derived from an EMBL/GenBank/DDBJ whole genome shotgun (WGS) entry which is preliminary data.</text>
</comment>
<evidence type="ECO:0000313" key="3">
    <source>
        <dbReference type="Proteomes" id="UP000194546"/>
    </source>
</evidence>
<sequence length="262" mass="29028">MNVDPDQWAKMPCSWQKDPDMHRLIAGAPTGTAIAALKLYIALCLKANFAKTKEFPSSGCVKRSITQLCTLTGLSRPVVIAGLRQLQAWRIIECLGGRPAVYHVTDYDKAPYWAKLPSGHLFDGYPGEVVRISQIPNRGVGTLHALQLYLYVASVRDRHSHKAKVTYPRFQSVLGFDRNEIAHAITLVGAYELVTVRTGDPDDVAFHPERPCNVFWLRGSLTKEFRERAAADRRAVDEQNAAISAVAVAAAAADFDSLIERR</sequence>
<dbReference type="Proteomes" id="UP000194546">
    <property type="component" value="Unassembled WGS sequence"/>
</dbReference>
<evidence type="ECO:0000313" key="2">
    <source>
        <dbReference type="EMBL" id="OTP74146.1"/>
    </source>
</evidence>
<reference evidence="2 3" key="1">
    <citation type="submission" date="2017-03" db="EMBL/GenBank/DDBJ databases">
        <title>Genome analysis of strain PAMC 26510.</title>
        <authorList>
            <person name="Oh H.-M."/>
            <person name="Yang J.-A."/>
        </authorList>
    </citation>
    <scope>NUCLEOTIDE SEQUENCE [LARGE SCALE GENOMIC DNA]</scope>
    <source>
        <strain evidence="2 3">PAMC 26510</strain>
    </source>
</reference>
<proteinExistence type="predicted"/>